<accession>A0A091ECC8</accession>
<gene>
    <name evidence="1" type="ORF">N302_05400</name>
</gene>
<dbReference type="EMBL" id="KK718294">
    <property type="protein sequence ID" value="KFO55613.1"/>
    <property type="molecule type" value="Genomic_DNA"/>
</dbReference>
<protein>
    <submittedName>
        <fullName evidence="1">Uncharacterized protein</fullName>
    </submittedName>
</protein>
<sequence length="50" mass="5378">RLVLTVEDVFGVAGPDFVVCVLVDEGSRHRGVTGHHVESTLGQHVKSPLQ</sequence>
<feature type="non-terminal residue" evidence="1">
    <location>
        <position position="1"/>
    </location>
</feature>
<dbReference type="Proteomes" id="UP000052976">
    <property type="component" value="Unassembled WGS sequence"/>
</dbReference>
<organism evidence="1 2">
    <name type="scientific">Corvus brachyrhynchos</name>
    <name type="common">American crow</name>
    <dbReference type="NCBI Taxonomy" id="85066"/>
    <lineage>
        <taxon>Eukaryota</taxon>
        <taxon>Metazoa</taxon>
        <taxon>Chordata</taxon>
        <taxon>Craniata</taxon>
        <taxon>Vertebrata</taxon>
        <taxon>Euteleostomi</taxon>
        <taxon>Archelosauria</taxon>
        <taxon>Archosauria</taxon>
        <taxon>Dinosauria</taxon>
        <taxon>Saurischia</taxon>
        <taxon>Theropoda</taxon>
        <taxon>Coelurosauria</taxon>
        <taxon>Aves</taxon>
        <taxon>Neognathae</taxon>
        <taxon>Neoaves</taxon>
        <taxon>Telluraves</taxon>
        <taxon>Australaves</taxon>
        <taxon>Passeriformes</taxon>
        <taxon>Corvoidea</taxon>
        <taxon>Corvidae</taxon>
        <taxon>Corvus</taxon>
    </lineage>
</organism>
<evidence type="ECO:0000313" key="2">
    <source>
        <dbReference type="Proteomes" id="UP000052976"/>
    </source>
</evidence>
<evidence type="ECO:0000313" key="1">
    <source>
        <dbReference type="EMBL" id="KFO55613.1"/>
    </source>
</evidence>
<name>A0A091ECC8_CORBR</name>
<keyword evidence="2" id="KW-1185">Reference proteome</keyword>
<proteinExistence type="predicted"/>
<dbReference type="AlphaFoldDB" id="A0A091ECC8"/>
<feature type="non-terminal residue" evidence="1">
    <location>
        <position position="50"/>
    </location>
</feature>
<reference evidence="1 2" key="1">
    <citation type="submission" date="2014-04" db="EMBL/GenBank/DDBJ databases">
        <title>Genome evolution of avian class.</title>
        <authorList>
            <person name="Zhang G."/>
            <person name="Li C."/>
        </authorList>
    </citation>
    <scope>NUCLEOTIDE SEQUENCE [LARGE SCALE GENOMIC DNA]</scope>
    <source>
        <strain evidence="1">BGI_N302</strain>
    </source>
</reference>